<dbReference type="InterPro" id="IPR007167">
    <property type="entry name" value="Fe-transptr_FeoA-like"/>
</dbReference>
<name>A0A1M5VTX2_9FIRM</name>
<protein>
    <submittedName>
        <fullName evidence="3">Ferrous iron transport protein A</fullName>
    </submittedName>
</protein>
<dbReference type="Gene3D" id="2.30.30.90">
    <property type="match status" value="1"/>
</dbReference>
<reference evidence="3 4" key="1">
    <citation type="submission" date="2016-11" db="EMBL/GenBank/DDBJ databases">
        <authorList>
            <person name="Jaros S."/>
            <person name="Januszkiewicz K."/>
            <person name="Wedrychowicz H."/>
        </authorList>
    </citation>
    <scope>NUCLEOTIDE SEQUENCE [LARGE SCALE GENOMIC DNA]</scope>
    <source>
        <strain evidence="3 4">DSM 13106</strain>
    </source>
</reference>
<evidence type="ECO:0000313" key="4">
    <source>
        <dbReference type="Proteomes" id="UP000184389"/>
    </source>
</evidence>
<keyword evidence="4" id="KW-1185">Reference proteome</keyword>
<gene>
    <name evidence="3" type="ORF">SAMN02745180_01053</name>
</gene>
<dbReference type="PANTHER" id="PTHR43151:SF2">
    <property type="entry name" value="FE(2+) TRANSPORT PROTEIN A-RELATED"/>
    <property type="match status" value="1"/>
</dbReference>
<dbReference type="STRING" id="1123281.SAMN02745180_01053"/>
<dbReference type="Proteomes" id="UP000184389">
    <property type="component" value="Unassembled WGS sequence"/>
</dbReference>
<dbReference type="RefSeq" id="WP_072743729.1">
    <property type="nucleotide sequence ID" value="NZ_FQXR01000004.1"/>
</dbReference>
<dbReference type="InterPro" id="IPR053184">
    <property type="entry name" value="FeoA-like"/>
</dbReference>
<organism evidence="3 4">
    <name type="scientific">Sporanaerobacter acetigenes DSM 13106</name>
    <dbReference type="NCBI Taxonomy" id="1123281"/>
    <lineage>
        <taxon>Bacteria</taxon>
        <taxon>Bacillati</taxon>
        <taxon>Bacillota</taxon>
        <taxon>Tissierellia</taxon>
        <taxon>Tissierellales</taxon>
        <taxon>Sporanaerobacteraceae</taxon>
        <taxon>Sporanaerobacter</taxon>
    </lineage>
</organism>
<dbReference type="InterPro" id="IPR038157">
    <property type="entry name" value="FeoA_core_dom"/>
</dbReference>
<dbReference type="InterPro" id="IPR008988">
    <property type="entry name" value="Transcriptional_repressor_C"/>
</dbReference>
<dbReference type="EMBL" id="FQXR01000004">
    <property type="protein sequence ID" value="SHH78638.1"/>
    <property type="molecule type" value="Genomic_DNA"/>
</dbReference>
<evidence type="ECO:0000259" key="2">
    <source>
        <dbReference type="SMART" id="SM00899"/>
    </source>
</evidence>
<sequence length="74" mass="7929">MENASLTQLNPGDSCTIKKIYAGNYATKRLYEMGLNTGAELKVIKNDTGPVIVSLFGNKIAVGRGLAEKIMIAI</sequence>
<feature type="domain" description="Ferrous iron transporter FeoA-like" evidence="2">
    <location>
        <begin position="4"/>
        <end position="74"/>
    </location>
</feature>
<dbReference type="PANTHER" id="PTHR43151">
    <property type="entry name" value="FEOA FAMILY PROTEIN"/>
    <property type="match status" value="1"/>
</dbReference>
<dbReference type="OrthoDB" id="1707677at2"/>
<dbReference type="SUPFAM" id="SSF50037">
    <property type="entry name" value="C-terminal domain of transcriptional repressors"/>
    <property type="match status" value="1"/>
</dbReference>
<dbReference type="GO" id="GO:0046914">
    <property type="term" value="F:transition metal ion binding"/>
    <property type="evidence" value="ECO:0007669"/>
    <property type="project" value="InterPro"/>
</dbReference>
<evidence type="ECO:0000313" key="3">
    <source>
        <dbReference type="EMBL" id="SHH78638.1"/>
    </source>
</evidence>
<dbReference type="Pfam" id="PF04023">
    <property type="entry name" value="FeoA"/>
    <property type="match status" value="1"/>
</dbReference>
<accession>A0A1M5VTX2</accession>
<proteinExistence type="predicted"/>
<dbReference type="SMART" id="SM00899">
    <property type="entry name" value="FeoA"/>
    <property type="match status" value="1"/>
</dbReference>
<dbReference type="AlphaFoldDB" id="A0A1M5VTX2"/>
<evidence type="ECO:0000256" key="1">
    <source>
        <dbReference type="ARBA" id="ARBA00023004"/>
    </source>
</evidence>
<keyword evidence="1" id="KW-0408">Iron</keyword>